<keyword evidence="11" id="KW-0067">ATP-binding</keyword>
<dbReference type="Pfam" id="PF02518">
    <property type="entry name" value="HATPase_c"/>
    <property type="match status" value="1"/>
</dbReference>
<sequence>MILRKIGGSLFLRLALLVILTVVATQLITWWIVVTERRELIAKQFYGQVVDTLADFEGRLDSIPPAKRAAFLADYNRPWLTQLQPAGADKGLVFSSQLSDFESLLTERLGKELGTQPSVKVRILQDRRQLWIGVHVLGAPYWLIVPMGRFRDHVIGSMSLAALLASLCAILVASAIAWRTTMPIRRVVKASGALSLGHIPEPLNEHIGSSEIRALTAGFNRMAHSLEAAASERRLMLAGLSHDLRTPLTRLKLMVELQGENADSNGMLSDIDEMSGIVRQFIDFARSEEKPRSEPVALAELASSVVARFRREHLDLHLSVSAEPEIVADPLALERLLSNLIDNARRYGQPPVEILVGCDETHAVLSVIDHGSGIPAELRQAALAPFERLAAHRGTDGGSGLGLAIVSRIVNQHQGSLTFADTETGGFKVVVRLPLPTSA</sequence>
<dbReference type="EC" id="2.7.13.3" evidence="3"/>
<dbReference type="SUPFAM" id="SSF55874">
    <property type="entry name" value="ATPase domain of HSP90 chaperone/DNA topoisomerase II/histidine kinase"/>
    <property type="match status" value="1"/>
</dbReference>
<dbReference type="PRINTS" id="PR00344">
    <property type="entry name" value="BCTRLSENSOR"/>
</dbReference>
<evidence type="ECO:0000256" key="7">
    <source>
        <dbReference type="ARBA" id="ARBA00022679"/>
    </source>
</evidence>
<dbReference type="Proteomes" id="UP000295611">
    <property type="component" value="Unassembled WGS sequence"/>
</dbReference>
<name>A0A4R7AXT4_9NEIS</name>
<dbReference type="GO" id="GO:0005524">
    <property type="term" value="F:ATP binding"/>
    <property type="evidence" value="ECO:0007669"/>
    <property type="project" value="UniProtKB-KW"/>
</dbReference>
<comment type="caution">
    <text evidence="18">The sequence shown here is derived from an EMBL/GenBank/DDBJ whole genome shotgun (WGS) entry which is preliminary data.</text>
</comment>
<evidence type="ECO:0000256" key="1">
    <source>
        <dbReference type="ARBA" id="ARBA00000085"/>
    </source>
</evidence>
<keyword evidence="10 18" id="KW-0418">Kinase</keyword>
<dbReference type="InterPro" id="IPR003661">
    <property type="entry name" value="HisK_dim/P_dom"/>
</dbReference>
<dbReference type="InterPro" id="IPR003660">
    <property type="entry name" value="HAMP_dom"/>
</dbReference>
<dbReference type="SMART" id="SM00387">
    <property type="entry name" value="HATPase_c"/>
    <property type="match status" value="1"/>
</dbReference>
<keyword evidence="5" id="KW-0997">Cell inner membrane</keyword>
<dbReference type="InterPro" id="IPR003594">
    <property type="entry name" value="HATPase_dom"/>
</dbReference>
<dbReference type="AlphaFoldDB" id="A0A4R7AXT4"/>
<dbReference type="InterPro" id="IPR005467">
    <property type="entry name" value="His_kinase_dom"/>
</dbReference>
<accession>A0A4R7AXT4</accession>
<feature type="domain" description="HAMP" evidence="17">
    <location>
        <begin position="178"/>
        <end position="231"/>
    </location>
</feature>
<dbReference type="InterPro" id="IPR004358">
    <property type="entry name" value="Sig_transdc_His_kin-like_C"/>
</dbReference>
<organism evidence="18 19">
    <name type="scientific">Paludibacterium purpuratum</name>
    <dbReference type="NCBI Taxonomy" id="1144873"/>
    <lineage>
        <taxon>Bacteria</taxon>
        <taxon>Pseudomonadati</taxon>
        <taxon>Pseudomonadota</taxon>
        <taxon>Betaproteobacteria</taxon>
        <taxon>Neisseriales</taxon>
        <taxon>Chromobacteriaceae</taxon>
        <taxon>Paludibacterium</taxon>
    </lineage>
</organism>
<dbReference type="InterPro" id="IPR038421">
    <property type="entry name" value="RisS_PPD_sf"/>
</dbReference>
<dbReference type="InterPro" id="IPR036890">
    <property type="entry name" value="HATPase_C_sf"/>
</dbReference>
<evidence type="ECO:0000256" key="9">
    <source>
        <dbReference type="ARBA" id="ARBA00022741"/>
    </source>
</evidence>
<evidence type="ECO:0000256" key="15">
    <source>
        <dbReference type="SAM" id="Phobius"/>
    </source>
</evidence>
<keyword evidence="7" id="KW-0808">Transferase</keyword>
<evidence type="ECO:0000256" key="8">
    <source>
        <dbReference type="ARBA" id="ARBA00022692"/>
    </source>
</evidence>
<keyword evidence="8 15" id="KW-0812">Transmembrane</keyword>
<dbReference type="PROSITE" id="PS50109">
    <property type="entry name" value="HIS_KIN"/>
    <property type="match status" value="1"/>
</dbReference>
<comment type="subcellular location">
    <subcellularLocation>
        <location evidence="2">Cell inner membrane</location>
        <topology evidence="2">Multi-pass membrane protein</topology>
    </subcellularLocation>
</comment>
<feature type="transmembrane region" description="Helical" evidence="15">
    <location>
        <begin position="154"/>
        <end position="178"/>
    </location>
</feature>
<evidence type="ECO:0000313" key="19">
    <source>
        <dbReference type="Proteomes" id="UP000295611"/>
    </source>
</evidence>
<dbReference type="CDD" id="cd00075">
    <property type="entry name" value="HATPase"/>
    <property type="match status" value="1"/>
</dbReference>
<dbReference type="Pfam" id="PF00512">
    <property type="entry name" value="HisKA"/>
    <property type="match status" value="1"/>
</dbReference>
<dbReference type="PANTHER" id="PTHR44936">
    <property type="entry name" value="SENSOR PROTEIN CREC"/>
    <property type="match status" value="1"/>
</dbReference>
<evidence type="ECO:0000259" key="17">
    <source>
        <dbReference type="PROSITE" id="PS50885"/>
    </source>
</evidence>
<dbReference type="SUPFAM" id="SSF47384">
    <property type="entry name" value="Homodimeric domain of signal transducing histidine kinase"/>
    <property type="match status" value="1"/>
</dbReference>
<keyword evidence="13" id="KW-0902">Two-component regulatory system</keyword>
<keyword evidence="4" id="KW-1003">Cell membrane</keyword>
<evidence type="ECO:0000256" key="12">
    <source>
        <dbReference type="ARBA" id="ARBA00022989"/>
    </source>
</evidence>
<keyword evidence="12 15" id="KW-1133">Transmembrane helix</keyword>
<dbReference type="Pfam" id="PF00672">
    <property type="entry name" value="HAMP"/>
    <property type="match status" value="1"/>
</dbReference>
<feature type="transmembrane region" description="Helical" evidence="15">
    <location>
        <begin position="12"/>
        <end position="34"/>
    </location>
</feature>
<keyword evidence="14 15" id="KW-0472">Membrane</keyword>
<dbReference type="CDD" id="cd00082">
    <property type="entry name" value="HisKA"/>
    <property type="match status" value="1"/>
</dbReference>
<evidence type="ECO:0000256" key="5">
    <source>
        <dbReference type="ARBA" id="ARBA00022519"/>
    </source>
</evidence>
<dbReference type="PANTHER" id="PTHR44936:SF5">
    <property type="entry name" value="SENSOR HISTIDINE KINASE ENVZ"/>
    <property type="match status" value="1"/>
</dbReference>
<dbReference type="SMART" id="SM00304">
    <property type="entry name" value="HAMP"/>
    <property type="match status" value="1"/>
</dbReference>
<dbReference type="CDD" id="cd06225">
    <property type="entry name" value="HAMP"/>
    <property type="match status" value="1"/>
</dbReference>
<dbReference type="EMBL" id="SNZP01000016">
    <property type="protein sequence ID" value="TDR72512.1"/>
    <property type="molecule type" value="Genomic_DNA"/>
</dbReference>
<feature type="transmembrane region" description="Helical" evidence="15">
    <location>
        <begin position="130"/>
        <end position="148"/>
    </location>
</feature>
<evidence type="ECO:0000256" key="14">
    <source>
        <dbReference type="ARBA" id="ARBA00023136"/>
    </source>
</evidence>
<dbReference type="InterPro" id="IPR050980">
    <property type="entry name" value="2C_sensor_his_kinase"/>
</dbReference>
<dbReference type="InterPro" id="IPR036097">
    <property type="entry name" value="HisK_dim/P_sf"/>
</dbReference>
<comment type="catalytic activity">
    <reaction evidence="1">
        <text>ATP + protein L-histidine = ADP + protein N-phospho-L-histidine.</text>
        <dbReference type="EC" id="2.7.13.3"/>
    </reaction>
</comment>
<dbReference type="Gene3D" id="3.30.565.10">
    <property type="entry name" value="Histidine kinase-like ATPase, C-terminal domain"/>
    <property type="match status" value="1"/>
</dbReference>
<keyword evidence="19" id="KW-1185">Reference proteome</keyword>
<evidence type="ECO:0000256" key="13">
    <source>
        <dbReference type="ARBA" id="ARBA00023012"/>
    </source>
</evidence>
<dbReference type="GO" id="GO:0005886">
    <property type="term" value="C:plasma membrane"/>
    <property type="evidence" value="ECO:0007669"/>
    <property type="project" value="UniProtKB-SubCell"/>
</dbReference>
<dbReference type="GO" id="GO:0000155">
    <property type="term" value="F:phosphorelay sensor kinase activity"/>
    <property type="evidence" value="ECO:0007669"/>
    <property type="project" value="InterPro"/>
</dbReference>
<dbReference type="Gene3D" id="1.10.287.130">
    <property type="match status" value="1"/>
</dbReference>
<dbReference type="Gene3D" id="3.30.450.300">
    <property type="entry name" value="Sensor histidine kinase RisS, periplasmic domain"/>
    <property type="match status" value="1"/>
</dbReference>
<evidence type="ECO:0000259" key="16">
    <source>
        <dbReference type="PROSITE" id="PS50109"/>
    </source>
</evidence>
<evidence type="ECO:0000313" key="18">
    <source>
        <dbReference type="EMBL" id="TDR72512.1"/>
    </source>
</evidence>
<evidence type="ECO:0000256" key="6">
    <source>
        <dbReference type="ARBA" id="ARBA00022553"/>
    </source>
</evidence>
<feature type="domain" description="Histidine kinase" evidence="16">
    <location>
        <begin position="239"/>
        <end position="437"/>
    </location>
</feature>
<evidence type="ECO:0000256" key="4">
    <source>
        <dbReference type="ARBA" id="ARBA00022475"/>
    </source>
</evidence>
<proteinExistence type="predicted"/>
<gene>
    <name evidence="18" type="ORF">DFP86_11677</name>
</gene>
<reference evidence="18 19" key="1">
    <citation type="submission" date="2019-03" db="EMBL/GenBank/DDBJ databases">
        <title>Genomic Encyclopedia of Type Strains, Phase III (KMG-III): the genomes of soil and plant-associated and newly described type strains.</title>
        <authorList>
            <person name="Whitman W."/>
        </authorList>
    </citation>
    <scope>NUCLEOTIDE SEQUENCE [LARGE SCALE GENOMIC DNA]</scope>
    <source>
        <strain evidence="18 19">CECT 8976</strain>
    </source>
</reference>
<dbReference type="PROSITE" id="PS50885">
    <property type="entry name" value="HAMP"/>
    <property type="match status" value="1"/>
</dbReference>
<evidence type="ECO:0000256" key="2">
    <source>
        <dbReference type="ARBA" id="ARBA00004429"/>
    </source>
</evidence>
<dbReference type="RefSeq" id="WP_243729430.1">
    <property type="nucleotide sequence ID" value="NZ_SNZP01000016.1"/>
</dbReference>
<evidence type="ECO:0000256" key="10">
    <source>
        <dbReference type="ARBA" id="ARBA00022777"/>
    </source>
</evidence>
<evidence type="ECO:0000256" key="3">
    <source>
        <dbReference type="ARBA" id="ARBA00012438"/>
    </source>
</evidence>
<evidence type="ECO:0000256" key="11">
    <source>
        <dbReference type="ARBA" id="ARBA00022840"/>
    </source>
</evidence>
<protein>
    <recommendedName>
        <fullName evidence="3">histidine kinase</fullName>
        <ecNumber evidence="3">2.7.13.3</ecNumber>
    </recommendedName>
</protein>
<keyword evidence="9" id="KW-0547">Nucleotide-binding</keyword>
<keyword evidence="6" id="KW-0597">Phosphoprotein</keyword>
<dbReference type="SMART" id="SM00388">
    <property type="entry name" value="HisKA"/>
    <property type="match status" value="1"/>
</dbReference>